<feature type="signal peptide" evidence="1">
    <location>
        <begin position="1"/>
        <end position="21"/>
    </location>
</feature>
<proteinExistence type="predicted"/>
<dbReference type="OrthoDB" id="291085at2"/>
<name>A0A2V1GYB0_9GAMM</name>
<keyword evidence="1" id="KW-0732">Signal</keyword>
<evidence type="ECO:0000256" key="1">
    <source>
        <dbReference type="SAM" id="SignalP"/>
    </source>
</evidence>
<reference evidence="3 4" key="1">
    <citation type="submission" date="2018-04" db="EMBL/GenBank/DDBJ databases">
        <title>Thalassorhabdus spongiae gen. nov., sp. nov., isolated from a marine sponge in South-West Iceland.</title>
        <authorList>
            <person name="Knobloch S."/>
            <person name="Daussin A."/>
            <person name="Johannsson R."/>
            <person name="Marteinsson V.T."/>
        </authorList>
    </citation>
    <scope>NUCLEOTIDE SEQUENCE [LARGE SCALE GENOMIC DNA]</scope>
    <source>
        <strain evidence="3 4">Hp12</strain>
    </source>
</reference>
<dbReference type="SUPFAM" id="SSF51182">
    <property type="entry name" value="RmlC-like cupins"/>
    <property type="match status" value="1"/>
</dbReference>
<dbReference type="Proteomes" id="UP000244906">
    <property type="component" value="Unassembled WGS sequence"/>
</dbReference>
<dbReference type="RefSeq" id="WP_116685354.1">
    <property type="nucleotide sequence ID" value="NZ_CAWNYD010000001.1"/>
</dbReference>
<organism evidence="3 4">
    <name type="scientific">Pelagibaculum spongiae</name>
    <dbReference type="NCBI Taxonomy" id="2080658"/>
    <lineage>
        <taxon>Bacteria</taxon>
        <taxon>Pseudomonadati</taxon>
        <taxon>Pseudomonadota</taxon>
        <taxon>Gammaproteobacteria</taxon>
        <taxon>Oceanospirillales</taxon>
        <taxon>Pelagibaculum</taxon>
    </lineage>
</organism>
<dbReference type="Gene3D" id="2.60.120.10">
    <property type="entry name" value="Jelly Rolls"/>
    <property type="match status" value="1"/>
</dbReference>
<dbReference type="EMBL" id="QDDL01000001">
    <property type="protein sequence ID" value="PVZ71766.1"/>
    <property type="molecule type" value="Genomic_DNA"/>
</dbReference>
<keyword evidence="4" id="KW-1185">Reference proteome</keyword>
<evidence type="ECO:0000259" key="2">
    <source>
        <dbReference type="Pfam" id="PF12973"/>
    </source>
</evidence>
<evidence type="ECO:0000313" key="3">
    <source>
        <dbReference type="EMBL" id="PVZ71766.1"/>
    </source>
</evidence>
<comment type="caution">
    <text evidence="3">The sequence shown here is derived from an EMBL/GenBank/DDBJ whole genome shotgun (WGS) entry which is preliminary data.</text>
</comment>
<protein>
    <recommendedName>
        <fullName evidence="2">ChrR-like cupin domain-containing protein</fullName>
    </recommendedName>
</protein>
<gene>
    <name evidence="3" type="ORF">DC094_01695</name>
</gene>
<dbReference type="InterPro" id="IPR025979">
    <property type="entry name" value="ChrR-like_cupin_dom"/>
</dbReference>
<dbReference type="Pfam" id="PF12973">
    <property type="entry name" value="Cupin_7"/>
    <property type="match status" value="1"/>
</dbReference>
<sequence length="140" mass="15416">MKLLLTSLAITLALSVSSVSAHQTKGQMISAKEIPWSKLGNTPIDFSVLWGDRAIGANGTYLRLPAGFETGSHAHTHDYNGITIQGVWEHKIGSKWKRLPVGSYVFQPGKEFHNDRCKGPEACILLIQQNHKGDLLLPEK</sequence>
<feature type="domain" description="ChrR-like cupin" evidence="2">
    <location>
        <begin position="27"/>
        <end position="130"/>
    </location>
</feature>
<accession>A0A2V1GYB0</accession>
<dbReference type="InterPro" id="IPR014710">
    <property type="entry name" value="RmlC-like_jellyroll"/>
</dbReference>
<dbReference type="InterPro" id="IPR011051">
    <property type="entry name" value="RmlC_Cupin_sf"/>
</dbReference>
<feature type="chain" id="PRO_5015943981" description="ChrR-like cupin domain-containing protein" evidence="1">
    <location>
        <begin position="22"/>
        <end position="140"/>
    </location>
</feature>
<dbReference type="AlphaFoldDB" id="A0A2V1GYB0"/>
<evidence type="ECO:0000313" key="4">
    <source>
        <dbReference type="Proteomes" id="UP000244906"/>
    </source>
</evidence>